<feature type="transmembrane region" description="Helical" evidence="1">
    <location>
        <begin position="305"/>
        <end position="328"/>
    </location>
</feature>
<dbReference type="Proteomes" id="UP000787419">
    <property type="component" value="Unassembled WGS sequence"/>
</dbReference>
<comment type="caution">
    <text evidence="3">The sequence shown here is derived from an EMBL/GenBank/DDBJ whole genome shotgun (WGS) entry which is preliminary data.</text>
</comment>
<dbReference type="InterPro" id="IPR029044">
    <property type="entry name" value="Nucleotide-diphossugar_trans"/>
</dbReference>
<keyword evidence="1" id="KW-1133">Transmembrane helix</keyword>
<evidence type="ECO:0000313" key="3">
    <source>
        <dbReference type="EMBL" id="MBF1445762.1"/>
    </source>
</evidence>
<dbReference type="InterPro" id="IPR001173">
    <property type="entry name" value="Glyco_trans_2-like"/>
</dbReference>
<keyword evidence="1" id="KW-0472">Membrane</keyword>
<evidence type="ECO:0000259" key="2">
    <source>
        <dbReference type="Pfam" id="PF00535"/>
    </source>
</evidence>
<dbReference type="SUPFAM" id="SSF53448">
    <property type="entry name" value="Nucleotide-diphospho-sugar transferases"/>
    <property type="match status" value="1"/>
</dbReference>
<reference evidence="3" key="1">
    <citation type="submission" date="2020-04" db="EMBL/GenBank/DDBJ databases">
        <title>Deep metagenomics examines the oral microbiome during advanced dental caries in children, revealing novel taxa and co-occurrences with host molecules.</title>
        <authorList>
            <person name="Baker J.L."/>
            <person name="Morton J.T."/>
            <person name="Dinis M."/>
            <person name="Alvarez R."/>
            <person name="Tran N.C."/>
            <person name="Knight R."/>
            <person name="Edlund A."/>
        </authorList>
    </citation>
    <scope>NUCLEOTIDE SEQUENCE</scope>
    <source>
        <strain evidence="3">JCVI_32_bin.50</strain>
    </source>
</reference>
<dbReference type="EMBL" id="JABZTM010000001">
    <property type="protein sequence ID" value="MBF1445762.1"/>
    <property type="molecule type" value="Genomic_DNA"/>
</dbReference>
<feature type="domain" description="Glycosyltransferase 2-like" evidence="2">
    <location>
        <begin position="77"/>
        <end position="228"/>
    </location>
</feature>
<proteinExistence type="predicted"/>
<dbReference type="RefSeq" id="WP_088399950.1">
    <property type="nucleotide sequence ID" value="NZ_CAJPQZ010000007.1"/>
</dbReference>
<evidence type="ECO:0000256" key="1">
    <source>
        <dbReference type="SAM" id="Phobius"/>
    </source>
</evidence>
<protein>
    <submittedName>
        <fullName evidence="3">Glycosyltransferase</fullName>
    </submittedName>
</protein>
<evidence type="ECO:0000313" key="4">
    <source>
        <dbReference type="Proteomes" id="UP000787419"/>
    </source>
</evidence>
<sequence length="402" mass="47108">MFILDTYTIIFSSVLLFAALLSSIISPLFRRPRLSESYNKEDIAEETTEEYITSAQPIEKDVEKVIEPSISIILTPNDDALALSKNLNKYLNQDYKDFEIIVVAPKGDVETEDILKTYANNPRLYVTFIPSTSKYMSRKKLAITLGAKAAKYEWLLICDIFCVPQSEYWLSALARNCNENVNIVAGYTNYDDDSPDFWRFEHFYMSCYLMREAQKGTAYAWNSNALLFKKDEFLAKEGFRGNLKYVRGEFDFIVNKYARKGSTAIENSMEGTLIEETPTCKHWINKHLYYLEDRRHLKRSIRHRLPFYIDQMAVYFNYLLIIVCSLYAIYTSNWIICIVSILSFIVTLSLRIFIGKKTLSLFNIVIPAWKIIPYELRIVWQNLGYRIKYWQANKYDFISHKL</sequence>
<accession>A0A9D5WXN6</accession>
<gene>
    <name evidence="3" type="ORF">HXN55_00025</name>
</gene>
<dbReference type="Gene3D" id="3.90.550.10">
    <property type="entry name" value="Spore Coat Polysaccharide Biosynthesis Protein SpsA, Chain A"/>
    <property type="match status" value="1"/>
</dbReference>
<dbReference type="AlphaFoldDB" id="A0A9D5WXN6"/>
<name>A0A9D5WXN6_9BACT</name>
<feature type="transmembrane region" description="Helical" evidence="1">
    <location>
        <begin position="334"/>
        <end position="354"/>
    </location>
</feature>
<organism evidence="3 4">
    <name type="scientific">Prevotella nigrescens</name>
    <dbReference type="NCBI Taxonomy" id="28133"/>
    <lineage>
        <taxon>Bacteria</taxon>
        <taxon>Pseudomonadati</taxon>
        <taxon>Bacteroidota</taxon>
        <taxon>Bacteroidia</taxon>
        <taxon>Bacteroidales</taxon>
        <taxon>Prevotellaceae</taxon>
        <taxon>Prevotella</taxon>
    </lineage>
</organism>
<keyword evidence="1" id="KW-0812">Transmembrane</keyword>
<feature type="transmembrane region" description="Helical" evidence="1">
    <location>
        <begin position="6"/>
        <end position="29"/>
    </location>
</feature>
<dbReference type="Pfam" id="PF00535">
    <property type="entry name" value="Glycos_transf_2"/>
    <property type="match status" value="1"/>
</dbReference>